<reference evidence="2 3" key="2">
    <citation type="submission" date="2020-02" db="EMBL/GenBank/DDBJ databases">
        <title>Candidatus Galacturonibacter soehngenii shows hetero-acetogenic catabolism of galacturonic acid but lacks a canonical carbon monoxide dehydrogenase/acetyl-CoA synthase complex.</title>
        <authorList>
            <person name="Diender M."/>
            <person name="Stouten G.R."/>
            <person name="Petersen J.F."/>
            <person name="Nielsen P.H."/>
            <person name="Dueholm M.S."/>
            <person name="Pronk J.T."/>
            <person name="Van Loosdrecht M.C.M."/>
        </authorList>
    </citation>
    <scope>NUCLEOTIDE SEQUENCE [LARGE SCALE GENOMIC DNA]</scope>
    <source>
        <strain evidence="2">GalUA</strain>
    </source>
</reference>
<dbReference type="OrthoDB" id="9765386at2"/>
<sequence length="569" mass="66324">MFEYMESAEETASKIAQIYYKASNYISYEIDSIFDRFVSKHKLTEKEAIKLLNSLDDRTSIEEAIKKLKAGATTVEQKELIKLLESYAYRARIDRLQELQSEISLLMKNIYQQEKNFNISHYVNLAQESFYKSMFDIQQMTGYGFNFSALSPTKIDKLLNSKWIGENYSNRIWNNTQALAQDIKEELLIDLLTGRSNKESAKIIQNKFAQGSSVARRLVRTESNFIANEMEMLSYEENGIETYIFVATLDLKTSKECQGLDGKRFEVKDRKPNVNCPPMHPWCRSTTICNITDEELANMKRRARNPITGKNELVPANMTYEQWYKKYVADNPDAQLMEKKVKNLTADKKQFKRYKKELGRLAPKDIEEFQNLKYTNENEYGILKAQVKGMSYYNKVLENEPEITKTVTDVAQTVGMDTLGLEYRVKTKDSYLRKIRSNYKPGDNEYEINDILRYTFGADTTKLADRTLKSIDKYSSMGYNTIKVKNSWLNEDNPYKGINTIIQSPNGQKFELQYHTQESFDLKNGKLHELYEKQRLIADEESEEFISLRNQMFELSDKLTMPDNIGRVK</sequence>
<evidence type="ECO:0000259" key="1">
    <source>
        <dbReference type="Pfam" id="PF04233"/>
    </source>
</evidence>
<dbReference type="Pfam" id="PF04233">
    <property type="entry name" value="Phage_Mu_F"/>
    <property type="match status" value="1"/>
</dbReference>
<reference evidence="2 3" key="1">
    <citation type="submission" date="2019-09" db="EMBL/GenBank/DDBJ databases">
        <authorList>
            <person name="Valk L.C."/>
        </authorList>
    </citation>
    <scope>NUCLEOTIDE SEQUENCE [LARGE SCALE GENOMIC DNA]</scope>
    <source>
        <strain evidence="2">GalUA</strain>
    </source>
</reference>
<protein>
    <submittedName>
        <fullName evidence="2">Phage head morphogenesis protein</fullName>
    </submittedName>
</protein>
<name>A0A7V7UC92_9FIRM</name>
<dbReference type="EMBL" id="WAGX01000005">
    <property type="protein sequence ID" value="KAB1438710.1"/>
    <property type="molecule type" value="Genomic_DNA"/>
</dbReference>
<proteinExistence type="predicted"/>
<dbReference type="InterPro" id="IPR006528">
    <property type="entry name" value="Phage_head_morphogenesis_dom"/>
</dbReference>
<evidence type="ECO:0000313" key="2">
    <source>
        <dbReference type="EMBL" id="KAB1438710.1"/>
    </source>
</evidence>
<organism evidence="2 3">
    <name type="scientific">Candidatus Galacturonatibacter soehngenii</name>
    <dbReference type="NCBI Taxonomy" id="2307010"/>
    <lineage>
        <taxon>Bacteria</taxon>
        <taxon>Bacillati</taxon>
        <taxon>Bacillota</taxon>
        <taxon>Clostridia</taxon>
        <taxon>Lachnospirales</taxon>
        <taxon>Lachnospiraceae</taxon>
        <taxon>Candidatus Galacturonatibacter</taxon>
    </lineage>
</organism>
<dbReference type="InterPro" id="IPR043519">
    <property type="entry name" value="NT_sf"/>
</dbReference>
<evidence type="ECO:0000313" key="3">
    <source>
        <dbReference type="Proteomes" id="UP000461768"/>
    </source>
</evidence>
<comment type="caution">
    <text evidence="2">The sequence shown here is derived from an EMBL/GenBank/DDBJ whole genome shotgun (WGS) entry which is preliminary data.</text>
</comment>
<dbReference type="SUPFAM" id="SSF81301">
    <property type="entry name" value="Nucleotidyltransferase"/>
    <property type="match status" value="1"/>
</dbReference>
<feature type="domain" description="Phage head morphogenesis" evidence="1">
    <location>
        <begin position="181"/>
        <end position="288"/>
    </location>
</feature>
<dbReference type="NCBIfam" id="TIGR01641">
    <property type="entry name" value="phageSPP1_gp7"/>
    <property type="match status" value="1"/>
</dbReference>
<dbReference type="Proteomes" id="UP000461768">
    <property type="component" value="Unassembled WGS sequence"/>
</dbReference>
<dbReference type="Gene3D" id="3.30.460.10">
    <property type="entry name" value="Beta Polymerase, domain 2"/>
    <property type="match status" value="1"/>
</dbReference>
<keyword evidence="3" id="KW-1185">Reference proteome</keyword>
<accession>A0A7V7UC92</accession>
<dbReference type="AlphaFoldDB" id="A0A7V7UC92"/>
<gene>
    <name evidence="2" type="ORF">F7O84_08155</name>
</gene>